<evidence type="ECO:0000256" key="1">
    <source>
        <dbReference type="SAM" id="MobiDB-lite"/>
    </source>
</evidence>
<proteinExistence type="predicted"/>
<evidence type="ECO:0000313" key="3">
    <source>
        <dbReference type="Proteomes" id="UP000035763"/>
    </source>
</evidence>
<gene>
    <name evidence="2" type="ORF">BN11_4780005</name>
</gene>
<protein>
    <submittedName>
        <fullName evidence="2">Uncharacterized protein</fullName>
    </submittedName>
</protein>
<name>W6JZV9_9MICO</name>
<feature type="region of interest" description="Disordered" evidence="1">
    <location>
        <begin position="1"/>
        <end position="48"/>
    </location>
</feature>
<evidence type="ECO:0000313" key="2">
    <source>
        <dbReference type="EMBL" id="CCH74757.1"/>
    </source>
</evidence>
<sequence>MSLNLSRGGQRNTSLFPADLGQESPEQSVSRPSQQLSAELESHDSNKAQSEYHPLMISWPQSMMLLGQRFDQHRVVMPHQYQVQMAMPP</sequence>
<reference evidence="2 3" key="1">
    <citation type="journal article" date="2013" name="ISME J.">
        <title>A metabolic model for members of the genus Tetrasphaera involved in enhanced biological phosphorus removal.</title>
        <authorList>
            <person name="Kristiansen R."/>
            <person name="Nguyen H.T.T."/>
            <person name="Saunders A.M."/>
            <person name="Nielsen J.L."/>
            <person name="Wimmer R."/>
            <person name="Le V.Q."/>
            <person name="McIlroy S.J."/>
            <person name="Petrovski S."/>
            <person name="Seviour R.J."/>
            <person name="Calteau A."/>
            <person name="Nielsen K.L."/>
            <person name="Nielsen P.H."/>
        </authorList>
    </citation>
    <scope>NUCLEOTIDE SEQUENCE [LARGE SCALE GENOMIC DNA]</scope>
    <source>
        <strain evidence="2 3">Ben110</strain>
    </source>
</reference>
<keyword evidence="3" id="KW-1185">Reference proteome</keyword>
<accession>W6JZV9</accession>
<dbReference type="Proteomes" id="UP000035763">
    <property type="component" value="Unassembled WGS sequence"/>
</dbReference>
<feature type="compositionally biased region" description="Polar residues" evidence="1">
    <location>
        <begin position="1"/>
        <end position="15"/>
    </location>
</feature>
<comment type="caution">
    <text evidence="2">The sequence shown here is derived from an EMBL/GenBank/DDBJ whole genome shotgun (WGS) entry which is preliminary data.</text>
</comment>
<organism evidence="2 3">
    <name type="scientific">Nostocoides australiense Ben110</name>
    <dbReference type="NCBI Taxonomy" id="1193182"/>
    <lineage>
        <taxon>Bacteria</taxon>
        <taxon>Bacillati</taxon>
        <taxon>Actinomycetota</taxon>
        <taxon>Actinomycetes</taxon>
        <taxon>Micrococcales</taxon>
        <taxon>Intrasporangiaceae</taxon>
        <taxon>Nostocoides</taxon>
    </lineage>
</organism>
<dbReference type="AlphaFoldDB" id="W6JZV9"/>
<feature type="compositionally biased region" description="Polar residues" evidence="1">
    <location>
        <begin position="24"/>
        <end position="37"/>
    </location>
</feature>
<dbReference type="EMBL" id="CAJA01000421">
    <property type="protein sequence ID" value="CCH74757.1"/>
    <property type="molecule type" value="Genomic_DNA"/>
</dbReference>